<evidence type="ECO:0000256" key="2">
    <source>
        <dbReference type="ARBA" id="ARBA00007732"/>
    </source>
</evidence>
<feature type="compositionally biased region" description="Low complexity" evidence="7">
    <location>
        <begin position="262"/>
        <end position="276"/>
    </location>
</feature>
<gene>
    <name evidence="9" type="ORF">NKR23_g10117</name>
</gene>
<keyword evidence="5" id="KW-0256">Endoplasmic reticulum</keyword>
<evidence type="ECO:0000313" key="9">
    <source>
        <dbReference type="EMBL" id="KAJ9134412.1"/>
    </source>
</evidence>
<evidence type="ECO:0000256" key="7">
    <source>
        <dbReference type="SAM" id="MobiDB-lite"/>
    </source>
</evidence>
<dbReference type="AlphaFoldDB" id="A0AA38VM01"/>
<name>A0AA38VM01_9PEZI</name>
<protein>
    <recommendedName>
        <fullName evidence="4">Ras modification protein ERF4</fullName>
    </recommendedName>
</protein>
<dbReference type="GO" id="GO:0006612">
    <property type="term" value="P:protein targeting to membrane"/>
    <property type="evidence" value="ECO:0007669"/>
    <property type="project" value="TreeGrafter"/>
</dbReference>
<feature type="compositionally biased region" description="Polar residues" evidence="7">
    <location>
        <begin position="20"/>
        <end position="35"/>
    </location>
</feature>
<evidence type="ECO:0000259" key="8">
    <source>
        <dbReference type="Pfam" id="PF10256"/>
    </source>
</evidence>
<comment type="caution">
    <text evidence="9">The sequence shown here is derived from an EMBL/GenBank/DDBJ whole genome shotgun (WGS) entry which is preliminary data.</text>
</comment>
<dbReference type="GO" id="GO:0031211">
    <property type="term" value="C:endoplasmic reticulum palmitoyltransferase complex"/>
    <property type="evidence" value="ECO:0007669"/>
    <property type="project" value="TreeGrafter"/>
</dbReference>
<feature type="compositionally biased region" description="Low complexity" evidence="7">
    <location>
        <begin position="73"/>
        <end position="88"/>
    </location>
</feature>
<sequence length="473" mass="51878">MPAAAAGANFPRRGYAPQGNILQSPFRNRASNSLQRPLRRLSAARLWNPTNSTPRVPAARRRRPSTPPPPAIPLSHPALDASADPADPTSTGTGDYPLLTLPEQRQNRSGATRASLQVERSGGGDRVSLPRSVRHSYDEKRRSVTASPSPTGEPEAGPSTVRKPPPPHREEEEEEDLRPRITGLRKRGQSITHPRVASFGLIREDRKISPRKPSNIDKGKGKAIMTSTDNEEEAAGRGYSKDLERGPDVMPPRHSTASMPDGIGSAISSSNSSIMGDPDQQQAGDEEWGPQHPCYPHLNPHVPLDSPEYVNTRVIRVRRDWLAEGDLAPAFSNMYPEILDPAGLSEQEFRRVIDKVNSELLPAFKPYAWRNILDGVLGVLTGWLWEDLGLTGTKSRLSNLEKWIERWNAEMEKTLGSEEGVIPPKIVPLRRTAYMTLDIQISDPEILPAQSTPGASRAGVPIEPAEPLEAVAV</sequence>
<evidence type="ECO:0000256" key="3">
    <source>
        <dbReference type="ARBA" id="ARBA00011396"/>
    </source>
</evidence>
<comment type="subcellular location">
    <subcellularLocation>
        <location evidence="1">Endoplasmic reticulum membrane</location>
        <topology evidence="1">Peripheral membrane protein</topology>
    </subcellularLocation>
</comment>
<feature type="region of interest" description="Disordered" evidence="7">
    <location>
        <begin position="1"/>
        <end position="295"/>
    </location>
</feature>
<organism evidence="9 10">
    <name type="scientific">Pleurostoma richardsiae</name>
    <dbReference type="NCBI Taxonomy" id="41990"/>
    <lineage>
        <taxon>Eukaryota</taxon>
        <taxon>Fungi</taxon>
        <taxon>Dikarya</taxon>
        <taxon>Ascomycota</taxon>
        <taxon>Pezizomycotina</taxon>
        <taxon>Sordariomycetes</taxon>
        <taxon>Sordariomycetidae</taxon>
        <taxon>Calosphaeriales</taxon>
        <taxon>Pleurostomataceae</taxon>
        <taxon>Pleurostoma</taxon>
    </lineage>
</organism>
<evidence type="ECO:0000313" key="10">
    <source>
        <dbReference type="Proteomes" id="UP001174694"/>
    </source>
</evidence>
<dbReference type="Pfam" id="PF10256">
    <property type="entry name" value="Erf4"/>
    <property type="match status" value="1"/>
</dbReference>
<dbReference type="PANTHER" id="PTHR13254">
    <property type="entry name" value="GOLGI AUTOANTIGEN, GOLGIN SUBFAMILY A, 7"/>
    <property type="match status" value="1"/>
</dbReference>
<dbReference type="EMBL" id="JANBVO010000043">
    <property type="protein sequence ID" value="KAJ9134412.1"/>
    <property type="molecule type" value="Genomic_DNA"/>
</dbReference>
<feature type="domain" description="Golgin subfamily A member 7/ERF4" evidence="8">
    <location>
        <begin position="314"/>
        <end position="438"/>
    </location>
</feature>
<evidence type="ECO:0000256" key="6">
    <source>
        <dbReference type="ARBA" id="ARBA00023136"/>
    </source>
</evidence>
<reference evidence="9" key="1">
    <citation type="submission" date="2022-07" db="EMBL/GenBank/DDBJ databases">
        <title>Fungi with potential for degradation of polypropylene.</title>
        <authorList>
            <person name="Gostincar C."/>
        </authorList>
    </citation>
    <scope>NUCLEOTIDE SEQUENCE</scope>
    <source>
        <strain evidence="9">EXF-13308</strain>
    </source>
</reference>
<keyword evidence="6" id="KW-0472">Membrane</keyword>
<evidence type="ECO:0000256" key="4">
    <source>
        <dbReference type="ARBA" id="ARBA00018463"/>
    </source>
</evidence>
<comment type="similarity">
    <text evidence="2">Belongs to the ERF4 family.</text>
</comment>
<evidence type="ECO:0000256" key="5">
    <source>
        <dbReference type="ARBA" id="ARBA00022824"/>
    </source>
</evidence>
<proteinExistence type="inferred from homology"/>
<keyword evidence="10" id="KW-1185">Reference proteome</keyword>
<evidence type="ECO:0000256" key="1">
    <source>
        <dbReference type="ARBA" id="ARBA00004406"/>
    </source>
</evidence>
<feature type="compositionally biased region" description="Basic and acidic residues" evidence="7">
    <location>
        <begin position="202"/>
        <end position="220"/>
    </location>
</feature>
<dbReference type="PANTHER" id="PTHR13254:SF0">
    <property type="entry name" value="GOLGIN SUBFAMILY A MEMBER 7_ERF4 DOMAIN-CONTAINING PROTEIN"/>
    <property type="match status" value="1"/>
</dbReference>
<comment type="subunit">
    <text evidence="3">Interacts with ERF2.</text>
</comment>
<dbReference type="Proteomes" id="UP001174694">
    <property type="component" value="Unassembled WGS sequence"/>
</dbReference>
<accession>A0AA38VM01</accession>
<dbReference type="InterPro" id="IPR051371">
    <property type="entry name" value="Ras_palmitoyltransferase"/>
</dbReference>
<dbReference type="GO" id="GO:0005789">
    <property type="term" value="C:endoplasmic reticulum membrane"/>
    <property type="evidence" value="ECO:0007669"/>
    <property type="project" value="UniProtKB-SubCell"/>
</dbReference>
<dbReference type="InterPro" id="IPR019383">
    <property type="entry name" value="Golgin_A_7/ERF4"/>
</dbReference>
<feature type="compositionally biased region" description="Polar residues" evidence="7">
    <location>
        <begin position="103"/>
        <end position="115"/>
    </location>
</feature>